<evidence type="ECO:0000313" key="1">
    <source>
        <dbReference type="EMBL" id="MFC4738739.1"/>
    </source>
</evidence>
<evidence type="ECO:0000313" key="2">
    <source>
        <dbReference type="Proteomes" id="UP001595885"/>
    </source>
</evidence>
<reference evidence="2" key="1">
    <citation type="journal article" date="2019" name="Int. J. Syst. Evol. Microbiol.">
        <title>The Global Catalogue of Microorganisms (GCM) 10K type strain sequencing project: providing services to taxonomists for standard genome sequencing and annotation.</title>
        <authorList>
            <consortium name="The Broad Institute Genomics Platform"/>
            <consortium name="The Broad Institute Genome Sequencing Center for Infectious Disease"/>
            <person name="Wu L."/>
            <person name="Ma J."/>
        </authorList>
    </citation>
    <scope>NUCLEOTIDE SEQUENCE [LARGE SCALE GENOMIC DNA]</scope>
    <source>
        <strain evidence="2">CCUG 50349</strain>
    </source>
</reference>
<comment type="caution">
    <text evidence="1">The sequence shown here is derived from an EMBL/GenBank/DDBJ whole genome shotgun (WGS) entry which is preliminary data.</text>
</comment>
<keyword evidence="2" id="KW-1185">Reference proteome</keyword>
<sequence length="157" mass="18215">MKKLSLLLLFLIVSCQLFDKKVPDENELLQQELQKINWSEVDEYPSVYACDTMQNKEAQKQCFFDYLSQEIQQKISVDSIQMLYPNIDTIQVKVTVFPDKSTIFETQESKDSLDYNLKEIDSIIQSSLSNFPPIEPASKRGVKVKTQFILPVIIKKK</sequence>
<accession>A0ABV9P3I1</accession>
<dbReference type="RefSeq" id="WP_379737900.1">
    <property type="nucleotide sequence ID" value="NZ_JBHSGW010000001.1"/>
</dbReference>
<protein>
    <recommendedName>
        <fullName evidence="3">TonB C-terminal domain-containing protein</fullName>
    </recommendedName>
</protein>
<proteinExistence type="predicted"/>
<dbReference type="EMBL" id="JBHSGW010000001">
    <property type="protein sequence ID" value="MFC4738739.1"/>
    <property type="molecule type" value="Genomic_DNA"/>
</dbReference>
<dbReference type="Proteomes" id="UP001595885">
    <property type="component" value="Unassembled WGS sequence"/>
</dbReference>
<organism evidence="1 2">
    <name type="scientific">Flavobacterium ponti</name>
    <dbReference type="NCBI Taxonomy" id="665133"/>
    <lineage>
        <taxon>Bacteria</taxon>
        <taxon>Pseudomonadati</taxon>
        <taxon>Bacteroidota</taxon>
        <taxon>Flavobacteriia</taxon>
        <taxon>Flavobacteriales</taxon>
        <taxon>Flavobacteriaceae</taxon>
        <taxon>Flavobacterium</taxon>
    </lineage>
</organism>
<dbReference type="PROSITE" id="PS51257">
    <property type="entry name" value="PROKAR_LIPOPROTEIN"/>
    <property type="match status" value="1"/>
</dbReference>
<gene>
    <name evidence="1" type="ORF">ACFO3U_01900</name>
</gene>
<evidence type="ECO:0008006" key="3">
    <source>
        <dbReference type="Google" id="ProtNLM"/>
    </source>
</evidence>
<name>A0ABV9P3I1_9FLAO</name>